<dbReference type="Gene3D" id="3.30.70.270">
    <property type="match status" value="2"/>
</dbReference>
<dbReference type="PANTHER" id="PTHR37984:SF5">
    <property type="entry name" value="PROTEIN NYNRIN-LIKE"/>
    <property type="match status" value="1"/>
</dbReference>
<keyword evidence="1" id="KW-0511">Multifunctional enzyme</keyword>
<feature type="domain" description="Reverse transcriptase" evidence="2">
    <location>
        <begin position="1"/>
        <end position="82"/>
    </location>
</feature>
<dbReference type="InterPro" id="IPR041577">
    <property type="entry name" value="RT_RNaseH_2"/>
</dbReference>
<dbReference type="EMBL" id="JAHRHJ020000010">
    <property type="protein sequence ID" value="KAH9299682.1"/>
    <property type="molecule type" value="Genomic_DNA"/>
</dbReference>
<evidence type="ECO:0000259" key="2">
    <source>
        <dbReference type="PROSITE" id="PS50878"/>
    </source>
</evidence>
<gene>
    <name evidence="3" type="ORF">KI387_031364</name>
</gene>
<sequence>MPFGLKNTGVTYQRAMTYIFHDLLHKTVEDYVDDLLGKSKHRQDNLFILAPLFERLICFCLRLNPAKYVFGILTGKILGFIISIRGIEVDPAKIKAILDMPPPSNLKELHSLQGHLQSVHRFISQLSDRCQPFHHLLRKNVHFEWDEHCQKAFDDLKAYLISPPVLTPLREGEPFYLYISMTDHALGAMISHRDTC</sequence>
<evidence type="ECO:0000256" key="1">
    <source>
        <dbReference type="ARBA" id="ARBA00023268"/>
    </source>
</evidence>
<evidence type="ECO:0000313" key="4">
    <source>
        <dbReference type="Proteomes" id="UP000824469"/>
    </source>
</evidence>
<dbReference type="GO" id="GO:0003824">
    <property type="term" value="F:catalytic activity"/>
    <property type="evidence" value="ECO:0007669"/>
    <property type="project" value="UniProtKB-KW"/>
</dbReference>
<proteinExistence type="predicted"/>
<comment type="caution">
    <text evidence="3">The sequence shown here is derived from an EMBL/GenBank/DDBJ whole genome shotgun (WGS) entry which is preliminary data.</text>
</comment>
<accession>A0AA38FF82</accession>
<dbReference type="FunFam" id="3.30.70.270:FF:000020">
    <property type="entry name" value="Transposon Tf2-6 polyprotein-like Protein"/>
    <property type="match status" value="1"/>
</dbReference>
<protein>
    <recommendedName>
        <fullName evidence="2">Reverse transcriptase domain-containing protein</fullName>
    </recommendedName>
</protein>
<dbReference type="OMA" id="ISKLIMV"/>
<keyword evidence="4" id="KW-1185">Reference proteome</keyword>
<dbReference type="InterPro" id="IPR043128">
    <property type="entry name" value="Rev_trsase/Diguanyl_cyclase"/>
</dbReference>
<dbReference type="SUPFAM" id="SSF56672">
    <property type="entry name" value="DNA/RNA polymerases"/>
    <property type="match status" value="1"/>
</dbReference>
<name>A0AA38FF82_TAXCH</name>
<dbReference type="PANTHER" id="PTHR37984">
    <property type="entry name" value="PROTEIN CBG26694"/>
    <property type="match status" value="1"/>
</dbReference>
<dbReference type="InterPro" id="IPR000477">
    <property type="entry name" value="RT_dom"/>
</dbReference>
<feature type="non-terminal residue" evidence="3">
    <location>
        <position position="196"/>
    </location>
</feature>
<reference evidence="3 4" key="1">
    <citation type="journal article" date="2021" name="Nat. Plants">
        <title>The Taxus genome provides insights into paclitaxel biosynthesis.</title>
        <authorList>
            <person name="Xiong X."/>
            <person name="Gou J."/>
            <person name="Liao Q."/>
            <person name="Li Y."/>
            <person name="Zhou Q."/>
            <person name="Bi G."/>
            <person name="Li C."/>
            <person name="Du R."/>
            <person name="Wang X."/>
            <person name="Sun T."/>
            <person name="Guo L."/>
            <person name="Liang H."/>
            <person name="Lu P."/>
            <person name="Wu Y."/>
            <person name="Zhang Z."/>
            <person name="Ro D.K."/>
            <person name="Shang Y."/>
            <person name="Huang S."/>
            <person name="Yan J."/>
        </authorList>
    </citation>
    <scope>NUCLEOTIDE SEQUENCE [LARGE SCALE GENOMIC DNA]</scope>
    <source>
        <strain evidence="3">Ta-2019</strain>
    </source>
</reference>
<dbReference type="Pfam" id="PF00078">
    <property type="entry name" value="RVT_1"/>
    <property type="match status" value="1"/>
</dbReference>
<dbReference type="AlphaFoldDB" id="A0AA38FF82"/>
<dbReference type="Proteomes" id="UP000824469">
    <property type="component" value="Unassembled WGS sequence"/>
</dbReference>
<evidence type="ECO:0000313" key="3">
    <source>
        <dbReference type="EMBL" id="KAH9299682.1"/>
    </source>
</evidence>
<dbReference type="InterPro" id="IPR043502">
    <property type="entry name" value="DNA/RNA_pol_sf"/>
</dbReference>
<organism evidence="3 4">
    <name type="scientific">Taxus chinensis</name>
    <name type="common">Chinese yew</name>
    <name type="synonym">Taxus wallichiana var. chinensis</name>
    <dbReference type="NCBI Taxonomy" id="29808"/>
    <lineage>
        <taxon>Eukaryota</taxon>
        <taxon>Viridiplantae</taxon>
        <taxon>Streptophyta</taxon>
        <taxon>Embryophyta</taxon>
        <taxon>Tracheophyta</taxon>
        <taxon>Spermatophyta</taxon>
        <taxon>Pinopsida</taxon>
        <taxon>Pinidae</taxon>
        <taxon>Conifers II</taxon>
        <taxon>Cupressales</taxon>
        <taxon>Taxaceae</taxon>
        <taxon>Taxus</taxon>
    </lineage>
</organism>
<dbReference type="Pfam" id="PF17919">
    <property type="entry name" value="RT_RNaseH_2"/>
    <property type="match status" value="1"/>
</dbReference>
<dbReference type="InterPro" id="IPR050951">
    <property type="entry name" value="Retrovirus_Pol_polyprotein"/>
</dbReference>
<dbReference type="PROSITE" id="PS50878">
    <property type="entry name" value="RT_POL"/>
    <property type="match status" value="1"/>
</dbReference>